<dbReference type="EMBL" id="CZVW01000009">
    <property type="protein sequence ID" value="CUT01258.1"/>
    <property type="molecule type" value="Genomic_DNA"/>
</dbReference>
<evidence type="ECO:0000313" key="1">
    <source>
        <dbReference type="EMBL" id="CUT01258.1"/>
    </source>
</evidence>
<accession>A0A0P1MZP2</accession>
<dbReference type="Proteomes" id="UP000199197">
    <property type="component" value="Unassembled WGS sequence"/>
</dbReference>
<keyword evidence="2" id="KW-1185">Reference proteome</keyword>
<dbReference type="RefSeq" id="WP_092349429.1">
    <property type="nucleotide sequence ID" value="NZ_CZVW01000009.1"/>
</dbReference>
<dbReference type="PANTHER" id="PTHR31778:SF2">
    <property type="entry name" value="BUD SITE SELECTION PROTEIN RAX2"/>
    <property type="match status" value="1"/>
</dbReference>
<dbReference type="AlphaFoldDB" id="A0A0P1MZP2"/>
<organism evidence="1 2">
    <name type="scientific">Candidatus Chryseopegocella kryptomonas</name>
    <dbReference type="NCBI Taxonomy" id="1633643"/>
    <lineage>
        <taxon>Bacteria</taxon>
        <taxon>Pseudomonadati</taxon>
        <taxon>Candidatus Kryptoniota</taxon>
        <taxon>Candidatus Chryseopegocella</taxon>
    </lineage>
</organism>
<dbReference type="OrthoDB" id="9761875at2"/>
<dbReference type="InterPro" id="IPR011047">
    <property type="entry name" value="Quinoprotein_ADH-like_sf"/>
</dbReference>
<dbReference type="SUPFAM" id="SSF50998">
    <property type="entry name" value="Quinoprotein alcohol dehydrogenase-like"/>
    <property type="match status" value="2"/>
</dbReference>
<sequence>VARNRIAKIDLSTGQVTSWNPNANGTVYSILPDPSGIGIYVGGAFTNIGGAGRNRLARLNPTTGSADTWNPNVGNGAIYTIQVYGTTVYVGGSFTSIGGITRNYIAGISASTGAVVWYPTPGANNTVYSLKVLLTYGDFLLCGGAFTTIAGQTRSRLCSFDLSTGNITSWAPNVNGTVYFVTADVNDIFIGGSFTTVDAQQRNRIAKFSNPSFPPVLSNWNPSVNNTVYVIGQNGSDVFIGGSFTQINLYTRNYIASIDLSSGKLTNWNPGTNNTVFTMLAVGSTLYIGGQFTTVAGQPRNRLASFNLTDGTLTSWNPSANSDVRTIASDGINFLFVGGAFTSITQGAAYTRNYLASFSLSSGLITPWAPNANGNVYALSVSGGALYVGGAFTSIHGQTRNRLAKFDLNSGGLLSWAPNVNNIVWAIAVSGSNVYIGGQFTSVNLTTRNYIALVDAVSGNLLPWNPNANGQIYTITLTGSTAYVGGAFTIIGGQPRNRIAGIDLATGSATSWNPNADNSVYTILLSPSTGRAYIGGQFTQIMGLLYSYLASLTIPDLFEQVLTVGFSVSSISVITGSTGNTAYVRLSWLDRTPPEEGVYSFTFEITSPSISINSGNVSLHPSISGSFNISKTNIPGGVRVTITGNSISSLLIDNGLSEGVYIVAILTFDAPTIDGTYYINLTNINPAQIRTVNPPYSLSNQTITDGYTTLTVNSITLFPITVPYFTPVGYTQNRKYGDINWDGSIDISDITSLADIIIENYSAVPVNDPIYGTRYFYEGDGYGGTNLDKADRRSADVWGTGGDGDPTNGEGDDQIEQMDLAVLVDAVTNGVWPSYSGVISAVVGRPAFKISNGNYQPENLHAKFRKNTTDVFVNFEIFNPGEKSSKIKVTVENQSYGLKGLQIEFASSILPGEIQIWALPDASGLKIAWARNEFNKVVILLFAEGGKTFKVGKISYFTIVLANITVEQFLASEPKVIASINNLSYNVGFNVSNASGITPSTYILHQNYPNPFNLETVLDFEVPEYSSVKLIIWNSLGQKVKELYSGIVAPGKYKLFWDGKDDFGNFVSSGVYFYTMYAKSLEDGREFTMTRKAILMK</sequence>
<dbReference type="InterPro" id="IPR013431">
    <property type="entry name" value="Delta_60_rpt"/>
</dbReference>
<gene>
    <name evidence="1" type="ORF">JGI23_01000</name>
</gene>
<reference evidence="2" key="1">
    <citation type="submission" date="2015-11" db="EMBL/GenBank/DDBJ databases">
        <authorList>
            <person name="Varghese N."/>
        </authorList>
    </citation>
    <scope>NUCLEOTIDE SEQUENCE [LARGE SCALE GENOMIC DNA]</scope>
    <source>
        <strain evidence="2">JGI-23</strain>
    </source>
</reference>
<dbReference type="Pfam" id="PF17164">
    <property type="entry name" value="DUF5122"/>
    <property type="match status" value="3"/>
</dbReference>
<dbReference type="PANTHER" id="PTHR31778">
    <property type="entry name" value="BUD SITE SELECTION PROTEIN RAX2"/>
    <property type="match status" value="1"/>
</dbReference>
<feature type="non-terminal residue" evidence="1">
    <location>
        <position position="1"/>
    </location>
</feature>
<dbReference type="GO" id="GO:1902929">
    <property type="term" value="C:plasma membrane of growing cell tip"/>
    <property type="evidence" value="ECO:0007669"/>
    <property type="project" value="TreeGrafter"/>
</dbReference>
<evidence type="ECO:0000313" key="2">
    <source>
        <dbReference type="Proteomes" id="UP000199197"/>
    </source>
</evidence>
<dbReference type="Gene3D" id="2.60.40.4070">
    <property type="match status" value="1"/>
</dbReference>
<proteinExistence type="predicted"/>
<protein>
    <submittedName>
        <fullName evidence="1">FlgD Ig-like domain-containing protein</fullName>
    </submittedName>
</protein>
<name>A0A0P1MZP2_9BACT</name>
<dbReference type="Gene3D" id="2.80.10.50">
    <property type="match status" value="1"/>
</dbReference>